<accession>A0A0F9BZL8</accession>
<evidence type="ECO:0000313" key="1">
    <source>
        <dbReference type="EMBL" id="KKL19392.1"/>
    </source>
</evidence>
<dbReference type="AlphaFoldDB" id="A0A0F9BZL8"/>
<proteinExistence type="predicted"/>
<dbReference type="EMBL" id="LAZR01038504">
    <property type="protein sequence ID" value="KKL19392.1"/>
    <property type="molecule type" value="Genomic_DNA"/>
</dbReference>
<comment type="caution">
    <text evidence="1">The sequence shown here is derived from an EMBL/GenBank/DDBJ whole genome shotgun (WGS) entry which is preliminary data.</text>
</comment>
<protein>
    <submittedName>
        <fullName evidence="1">Uncharacterized protein</fullName>
    </submittedName>
</protein>
<name>A0A0F9BZL8_9ZZZZ</name>
<sequence length="126" mass="14488">MVAVAQSVEFPDVAREVVGSNPIGYPMKLQFKFRLSPTSLAKVCKSHKDLLDRKFLWSGKICVLVNYLEAATNLHAYQSIDEPVAIVVEDLDTYEEDEYVTPKKIKFVCTFSEFVHDYEFLKYRKG</sequence>
<reference evidence="1" key="1">
    <citation type="journal article" date="2015" name="Nature">
        <title>Complex archaea that bridge the gap between prokaryotes and eukaryotes.</title>
        <authorList>
            <person name="Spang A."/>
            <person name="Saw J.H."/>
            <person name="Jorgensen S.L."/>
            <person name="Zaremba-Niedzwiedzka K."/>
            <person name="Martijn J."/>
            <person name="Lind A.E."/>
            <person name="van Eijk R."/>
            <person name="Schleper C."/>
            <person name="Guy L."/>
            <person name="Ettema T.J."/>
        </authorList>
    </citation>
    <scope>NUCLEOTIDE SEQUENCE</scope>
</reference>
<gene>
    <name evidence="1" type="ORF">LCGC14_2465940</name>
</gene>
<organism evidence="1">
    <name type="scientific">marine sediment metagenome</name>
    <dbReference type="NCBI Taxonomy" id="412755"/>
    <lineage>
        <taxon>unclassified sequences</taxon>
        <taxon>metagenomes</taxon>
        <taxon>ecological metagenomes</taxon>
    </lineage>
</organism>